<comment type="subcellular location">
    <subcellularLocation>
        <location evidence="1 9">Bacterial flagellum basal body</location>
    </subcellularLocation>
    <subcellularLocation>
        <location evidence="2">Cell membrane</location>
        <topology evidence="2">Multi-pass membrane protein</topology>
    </subcellularLocation>
</comment>
<evidence type="ECO:0000256" key="10">
    <source>
        <dbReference type="SAM" id="MobiDB-lite"/>
    </source>
</evidence>
<keyword evidence="6 11" id="KW-1133">Transmembrane helix</keyword>
<evidence type="ECO:0000256" key="11">
    <source>
        <dbReference type="SAM" id="Phobius"/>
    </source>
</evidence>
<dbReference type="InterPro" id="IPR013556">
    <property type="entry name" value="Flag_M-ring_C"/>
</dbReference>
<protein>
    <recommendedName>
        <fullName evidence="9">Flagellar M-ring protein</fullName>
    </recommendedName>
</protein>
<evidence type="ECO:0000313" key="14">
    <source>
        <dbReference type="EMBL" id="MQT15837.1"/>
    </source>
</evidence>
<dbReference type="OrthoDB" id="9807026at2"/>
<keyword evidence="5 11" id="KW-0812">Transmembrane</keyword>
<dbReference type="AlphaFoldDB" id="A0A7C9GM96"/>
<dbReference type="InterPro" id="IPR000067">
    <property type="entry name" value="FlgMring_FliF"/>
</dbReference>
<dbReference type="PRINTS" id="PR01009">
    <property type="entry name" value="FLGMRINGFLIF"/>
</dbReference>
<evidence type="ECO:0000256" key="4">
    <source>
        <dbReference type="ARBA" id="ARBA00022475"/>
    </source>
</evidence>
<dbReference type="GO" id="GO:0003774">
    <property type="term" value="F:cytoskeletal motor activity"/>
    <property type="evidence" value="ECO:0007669"/>
    <property type="project" value="InterPro"/>
</dbReference>
<gene>
    <name evidence="14" type="primary">fliF</name>
    <name evidence="14" type="ORF">F3168_00975</name>
</gene>
<keyword evidence="4" id="KW-1003">Cell membrane</keyword>
<dbReference type="GO" id="GO:0005886">
    <property type="term" value="C:plasma membrane"/>
    <property type="evidence" value="ECO:0007669"/>
    <property type="project" value="UniProtKB-SubCell"/>
</dbReference>
<dbReference type="GO" id="GO:0009431">
    <property type="term" value="C:bacterial-type flagellum basal body, MS ring"/>
    <property type="evidence" value="ECO:0007669"/>
    <property type="project" value="InterPro"/>
</dbReference>
<evidence type="ECO:0000256" key="5">
    <source>
        <dbReference type="ARBA" id="ARBA00022692"/>
    </source>
</evidence>
<evidence type="ECO:0000259" key="13">
    <source>
        <dbReference type="Pfam" id="PF08345"/>
    </source>
</evidence>
<sequence length="548" mass="55428">MSEGGSLAPAATAGAPALARLGDDVRRVPERLRALGADPAVARARPAILGVAALIVIVLIWLALRAPQWQPLYADLSDGDKAAVMTALQAGNYQARINPDTGSVEVVAGNSAAARILLAGQGLPKSAHAVDPVGDMPLGLSRAVEAARLQSAAAIELSASIRAIDGVKHATVHVAVPEPSVFVRDKAPPSASVFVTLAPGRALGEAQVRAIVWLVSSSVAGLAPDRVSVVDQSGALLSAGSTAGEAAQLGYQVKLEGLVRERLFKLLTPLVGAGKFTAEVAADVDFSRSEAASERYGPDAVVRSEQSSRTVDPQTLPARGIPGALSNTAPAGAQLSTTPPAGAAPAAPPPAATSETSNRAWEVGKAVQVTRGDAPRLRRLSVAVVIDRGGAAAGKGMAPQDLAALTRIVRGAVGYDAARGDLVEVQLRAFAPVAAEPVRAWYAHASVADSMPLFAGVGTALLGLGVAIWQWRRSRRALLAAGAAVMAGSPAGGAAPAGAKPAAADGAAEPSPHALLVDYSAKLGATRDLVSDDADRATAVARQMLAAS</sequence>
<evidence type="ECO:0000256" key="6">
    <source>
        <dbReference type="ARBA" id="ARBA00022989"/>
    </source>
</evidence>
<keyword evidence="15" id="KW-1185">Reference proteome</keyword>
<accession>A0A7C9GM96</accession>
<dbReference type="PANTHER" id="PTHR30046:SF0">
    <property type="entry name" value="FLAGELLAR M-RING PROTEIN"/>
    <property type="match status" value="1"/>
</dbReference>
<name>A0A7C9GM96_9SPHN</name>
<dbReference type="Gene3D" id="3.30.300.30">
    <property type="match status" value="1"/>
</dbReference>
<dbReference type="Pfam" id="PF01514">
    <property type="entry name" value="YscJ_FliF"/>
    <property type="match status" value="1"/>
</dbReference>
<dbReference type="InterPro" id="IPR043427">
    <property type="entry name" value="YscJ/FliF"/>
</dbReference>
<feature type="domain" description="Flagellar M-ring C-terminal" evidence="13">
    <location>
        <begin position="267"/>
        <end position="430"/>
    </location>
</feature>
<evidence type="ECO:0000256" key="9">
    <source>
        <dbReference type="PIRNR" id="PIRNR004862"/>
    </source>
</evidence>
<keyword evidence="14" id="KW-0966">Cell projection</keyword>
<keyword evidence="14" id="KW-0282">Flagellum</keyword>
<dbReference type="PIRSF" id="PIRSF004862">
    <property type="entry name" value="FliF"/>
    <property type="match status" value="1"/>
</dbReference>
<keyword evidence="14" id="KW-0969">Cilium</keyword>
<dbReference type="InterPro" id="IPR006182">
    <property type="entry name" value="FliF_N_dom"/>
</dbReference>
<feature type="transmembrane region" description="Helical" evidence="11">
    <location>
        <begin position="47"/>
        <end position="64"/>
    </location>
</feature>
<comment type="function">
    <text evidence="9">The M ring may be actively involved in energy transduction.</text>
</comment>
<evidence type="ECO:0000256" key="1">
    <source>
        <dbReference type="ARBA" id="ARBA00004117"/>
    </source>
</evidence>
<evidence type="ECO:0000256" key="7">
    <source>
        <dbReference type="ARBA" id="ARBA00023136"/>
    </source>
</evidence>
<feature type="region of interest" description="Disordered" evidence="10">
    <location>
        <begin position="295"/>
        <end position="359"/>
    </location>
</feature>
<reference evidence="14 15" key="1">
    <citation type="submission" date="2019-09" db="EMBL/GenBank/DDBJ databases">
        <title>Polymorphobacter sp. isolated from a lake in China.</title>
        <authorList>
            <person name="Liu Z."/>
        </authorList>
    </citation>
    <scope>NUCLEOTIDE SEQUENCE [LARGE SCALE GENOMIC DNA]</scope>
    <source>
        <strain evidence="14 15">D40P</strain>
    </source>
</reference>
<proteinExistence type="inferred from homology"/>
<dbReference type="Pfam" id="PF08345">
    <property type="entry name" value="YscJ_FliF_C"/>
    <property type="match status" value="1"/>
</dbReference>
<organism evidence="14 15">
    <name type="scientific">Sandarakinorhabdus fusca</name>
    <dbReference type="NCBI Taxonomy" id="1439888"/>
    <lineage>
        <taxon>Bacteria</taxon>
        <taxon>Pseudomonadati</taxon>
        <taxon>Pseudomonadota</taxon>
        <taxon>Alphaproteobacteria</taxon>
        <taxon>Sphingomonadales</taxon>
        <taxon>Sphingosinicellaceae</taxon>
        <taxon>Sandarakinorhabdus</taxon>
    </lineage>
</organism>
<keyword evidence="8 9" id="KW-0975">Bacterial flagellum</keyword>
<evidence type="ECO:0000256" key="2">
    <source>
        <dbReference type="ARBA" id="ARBA00004651"/>
    </source>
</evidence>
<feature type="compositionally biased region" description="Polar residues" evidence="10">
    <location>
        <begin position="325"/>
        <end position="338"/>
    </location>
</feature>
<feature type="domain" description="Flagellar M-ring N-terminal" evidence="12">
    <location>
        <begin position="65"/>
        <end position="238"/>
    </location>
</feature>
<dbReference type="EMBL" id="WIOL01000001">
    <property type="protein sequence ID" value="MQT15837.1"/>
    <property type="molecule type" value="Genomic_DNA"/>
</dbReference>
<dbReference type="NCBIfam" id="TIGR00206">
    <property type="entry name" value="fliF"/>
    <property type="match status" value="1"/>
</dbReference>
<dbReference type="GO" id="GO:0071973">
    <property type="term" value="P:bacterial-type flagellum-dependent cell motility"/>
    <property type="evidence" value="ECO:0007669"/>
    <property type="project" value="InterPro"/>
</dbReference>
<feature type="compositionally biased region" description="Polar residues" evidence="10">
    <location>
        <begin position="304"/>
        <end position="313"/>
    </location>
</feature>
<comment type="caution">
    <text evidence="14">The sequence shown here is derived from an EMBL/GenBank/DDBJ whole genome shotgun (WGS) entry which is preliminary data.</text>
</comment>
<keyword evidence="7 11" id="KW-0472">Membrane</keyword>
<evidence type="ECO:0000313" key="15">
    <source>
        <dbReference type="Proteomes" id="UP000481327"/>
    </source>
</evidence>
<dbReference type="PANTHER" id="PTHR30046">
    <property type="entry name" value="FLAGELLAR M-RING PROTEIN"/>
    <property type="match status" value="1"/>
</dbReference>
<dbReference type="RefSeq" id="WP_152576302.1">
    <property type="nucleotide sequence ID" value="NZ_JAATJI010000001.1"/>
</dbReference>
<dbReference type="Proteomes" id="UP000481327">
    <property type="component" value="Unassembled WGS sequence"/>
</dbReference>
<evidence type="ECO:0000256" key="3">
    <source>
        <dbReference type="ARBA" id="ARBA00007971"/>
    </source>
</evidence>
<evidence type="ECO:0000259" key="12">
    <source>
        <dbReference type="Pfam" id="PF01514"/>
    </source>
</evidence>
<evidence type="ECO:0000256" key="8">
    <source>
        <dbReference type="ARBA" id="ARBA00023143"/>
    </source>
</evidence>
<comment type="similarity">
    <text evidence="3 9">Belongs to the FliF family.</text>
</comment>
<dbReference type="InterPro" id="IPR045851">
    <property type="entry name" value="AMP-bd_C_sf"/>
</dbReference>